<evidence type="ECO:0000313" key="2">
    <source>
        <dbReference type="Proteomes" id="UP001197247"/>
    </source>
</evidence>
<evidence type="ECO:0000313" key="1">
    <source>
        <dbReference type="EMBL" id="MBT0770769.1"/>
    </source>
</evidence>
<dbReference type="InterPro" id="IPR036086">
    <property type="entry name" value="ParB/Sulfiredoxin_sf"/>
</dbReference>
<organism evidence="1 2">
    <name type="scientific">Kineosporia corallincola</name>
    <dbReference type="NCBI Taxonomy" id="2835133"/>
    <lineage>
        <taxon>Bacteria</taxon>
        <taxon>Bacillati</taxon>
        <taxon>Actinomycetota</taxon>
        <taxon>Actinomycetes</taxon>
        <taxon>Kineosporiales</taxon>
        <taxon>Kineosporiaceae</taxon>
        <taxon>Kineosporia</taxon>
    </lineage>
</organism>
<proteinExistence type="predicted"/>
<dbReference type="SUPFAM" id="SSF110849">
    <property type="entry name" value="ParB/Sulfiredoxin"/>
    <property type="match status" value="1"/>
</dbReference>
<sequence length="451" mass="51092">MVDERLKEATSTTGASETIKIEFRTQPIIVQVIDMPVPLLYYNPGTHRIRAQRSHNADKDALLTQDPWAPESQEYLHSLLNTLPSDPTRRDPKFDELLPNLKEYGQIEAGLITRDGILVNGNTRRAALKELGKPSIRVGVLPASTTWEDIHAVELALQLRPDHRRDYSYINHLLAVDEQLTFGRQLPEIARTFHTTTKVLERDVWILNCLRDLIRRSKTEDFSMRLMDFEEGKEKLFELYRSVKNEGNKDKADLLKESRLAAITFEFAKTDVRYISDDFQSRYLEKRLPDEIKQEAPAPAVKVIPGLNRVAPSATPQLSAARALTDRILQLTAIEVAADRLTPSKVAEVTEAKQKLRDAFDDAIDVAGRDARMRKKRQAAPDRIVEATKHLDQCITDLVMSRGNNSLDEEAFDDALIELRSVLRRVGVEANKSISIPGDGLTWLRQATAKD</sequence>
<gene>
    <name evidence="1" type="ORF">KIH74_17635</name>
</gene>
<accession>A0ABS5TME3</accession>
<protein>
    <submittedName>
        <fullName evidence="1">Transcriptional regulator</fullName>
    </submittedName>
</protein>
<reference evidence="1 2" key="1">
    <citation type="submission" date="2021-05" db="EMBL/GenBank/DDBJ databases">
        <title>Kineosporia and Streptomyces sp. nov. two new marine actinobacteria isolated from Coral.</title>
        <authorList>
            <person name="Buangrab K."/>
            <person name="Sutthacheep M."/>
            <person name="Yeemin T."/>
            <person name="Harunari E."/>
            <person name="Igarashi Y."/>
            <person name="Kanchanasin P."/>
            <person name="Tanasupawat S."/>
            <person name="Phongsopitanun W."/>
        </authorList>
    </citation>
    <scope>NUCLEOTIDE SEQUENCE [LARGE SCALE GENOMIC DNA]</scope>
    <source>
        <strain evidence="1 2">J2-2</strain>
    </source>
</reference>
<dbReference type="EMBL" id="JAHBAY010000007">
    <property type="protein sequence ID" value="MBT0770769.1"/>
    <property type="molecule type" value="Genomic_DNA"/>
</dbReference>
<name>A0ABS5TME3_9ACTN</name>
<comment type="caution">
    <text evidence="1">The sequence shown here is derived from an EMBL/GenBank/DDBJ whole genome shotgun (WGS) entry which is preliminary data.</text>
</comment>
<keyword evidence="2" id="KW-1185">Reference proteome</keyword>
<dbReference type="Proteomes" id="UP001197247">
    <property type="component" value="Unassembled WGS sequence"/>
</dbReference>